<dbReference type="GO" id="GO:0008360">
    <property type="term" value="P:regulation of cell shape"/>
    <property type="evidence" value="ECO:0007669"/>
    <property type="project" value="UniProtKB-KW"/>
</dbReference>
<evidence type="ECO:0000256" key="9">
    <source>
        <dbReference type="ARBA" id="ARBA00023316"/>
    </source>
</evidence>
<dbReference type="PANTHER" id="PTHR21015:SF22">
    <property type="entry name" value="GLYCOSYLTRANSFERASE"/>
    <property type="match status" value="1"/>
</dbReference>
<dbReference type="InterPro" id="IPR007235">
    <property type="entry name" value="Glyco_trans_28_C"/>
</dbReference>
<dbReference type="Proteomes" id="UP000287239">
    <property type="component" value="Unassembled WGS sequence"/>
</dbReference>
<feature type="domain" description="Glycosyl transferase family 28 C-terminal" evidence="12">
    <location>
        <begin position="188"/>
        <end position="355"/>
    </location>
</feature>
<sequence length="364" mass="39598">MRVLVSGGGTGGHIYPAISLVNHLKLSDANAEFLYVGTEKGLESTIVPEYDIPFKTIEIQGFRRSLSVANFKTAYLFMKSIGDSKKLLKEFKPDVVIGTGGYVCGAVVYAAHKLGIPTIIHEQNSVPGITNKFLAKYVDKIAICFPDAAQYFPQEKVVLTGNPRAQEVVNIEKTAVLESYGLKQGKPTVLVFGGSQGALTLTNAMKESLVELAKRDYQIVYGTGQRYYEDIQRFLIEQQIEAENIAILPYIDNMAMLLKNIDLVVSRAGATSLAEITALGLPSILIPSPNVTNDHQTKNAQSLVKSGATSLLKDSELTSLSLVRELDNLMLNSDKLEQMALSAKGEGIPDASDRLEAVIDNLTK</sequence>
<name>A0A429ZLG9_9ENTE</name>
<evidence type="ECO:0000256" key="7">
    <source>
        <dbReference type="ARBA" id="ARBA00023136"/>
    </source>
</evidence>
<dbReference type="PANTHER" id="PTHR21015">
    <property type="entry name" value="UDP-N-ACETYLGLUCOSAMINE--N-ACETYLMURAMYL-(PENTAPEPTIDE) PYROPHOSPHORYL-UNDECAPRENOL N-ACETYLGLUCOSAMINE TRANSFERASE 1"/>
    <property type="match status" value="1"/>
</dbReference>
<dbReference type="Gene3D" id="3.40.50.2000">
    <property type="entry name" value="Glycogen Phosphorylase B"/>
    <property type="match status" value="2"/>
</dbReference>
<dbReference type="NCBIfam" id="TIGR01133">
    <property type="entry name" value="murG"/>
    <property type="match status" value="1"/>
</dbReference>
<evidence type="ECO:0000256" key="6">
    <source>
        <dbReference type="ARBA" id="ARBA00022984"/>
    </source>
</evidence>
<keyword evidence="4 10" id="KW-0808">Transferase</keyword>
<keyword evidence="9 10" id="KW-0961">Cell wall biogenesis/degradation</keyword>
<keyword evidence="3 10" id="KW-0328">Glycosyltransferase</keyword>
<dbReference type="Pfam" id="PF04101">
    <property type="entry name" value="Glyco_tran_28_C"/>
    <property type="match status" value="1"/>
</dbReference>
<dbReference type="GO" id="GO:0005886">
    <property type="term" value="C:plasma membrane"/>
    <property type="evidence" value="ECO:0007669"/>
    <property type="project" value="UniProtKB-SubCell"/>
</dbReference>
<dbReference type="HAMAP" id="MF_00033">
    <property type="entry name" value="MurG"/>
    <property type="match status" value="1"/>
</dbReference>
<feature type="binding site" evidence="10">
    <location>
        <begin position="10"/>
        <end position="12"/>
    </location>
    <ligand>
        <name>UDP-N-acetyl-alpha-D-glucosamine</name>
        <dbReference type="ChEBI" id="CHEBI:57705"/>
    </ligand>
</feature>
<gene>
    <name evidence="10" type="primary">murG</name>
    <name evidence="13" type="ORF">CBF35_09910</name>
</gene>
<keyword evidence="8 10" id="KW-0131">Cell cycle</keyword>
<comment type="subcellular location">
    <subcellularLocation>
        <location evidence="10">Cell membrane</location>
        <topology evidence="10">Peripheral membrane protein</topology>
        <orientation evidence="10">Cytoplasmic side</orientation>
    </subcellularLocation>
</comment>
<evidence type="ECO:0000256" key="2">
    <source>
        <dbReference type="ARBA" id="ARBA00022618"/>
    </source>
</evidence>
<evidence type="ECO:0000313" key="13">
    <source>
        <dbReference type="EMBL" id="RST94557.1"/>
    </source>
</evidence>
<evidence type="ECO:0000256" key="4">
    <source>
        <dbReference type="ARBA" id="ARBA00022679"/>
    </source>
</evidence>
<organism evidence="13 14">
    <name type="scientific">Vagococcus salmoninarum</name>
    <dbReference type="NCBI Taxonomy" id="2739"/>
    <lineage>
        <taxon>Bacteria</taxon>
        <taxon>Bacillati</taxon>
        <taxon>Bacillota</taxon>
        <taxon>Bacilli</taxon>
        <taxon>Lactobacillales</taxon>
        <taxon>Enterococcaceae</taxon>
        <taxon>Vagococcus</taxon>
    </lineage>
</organism>
<dbReference type="GO" id="GO:0005975">
    <property type="term" value="P:carbohydrate metabolic process"/>
    <property type="evidence" value="ECO:0007669"/>
    <property type="project" value="InterPro"/>
</dbReference>
<evidence type="ECO:0000259" key="11">
    <source>
        <dbReference type="Pfam" id="PF03033"/>
    </source>
</evidence>
<keyword evidence="7 10" id="KW-0472">Membrane</keyword>
<keyword evidence="5 10" id="KW-0133">Cell shape</keyword>
<feature type="binding site" evidence="10">
    <location>
        <position position="195"/>
    </location>
    <ligand>
        <name>UDP-N-acetyl-alpha-D-glucosamine</name>
        <dbReference type="ChEBI" id="CHEBI:57705"/>
    </ligand>
</feature>
<dbReference type="GO" id="GO:0009252">
    <property type="term" value="P:peptidoglycan biosynthetic process"/>
    <property type="evidence" value="ECO:0007669"/>
    <property type="project" value="UniProtKB-UniRule"/>
</dbReference>
<proteinExistence type="inferred from homology"/>
<evidence type="ECO:0000256" key="8">
    <source>
        <dbReference type="ARBA" id="ARBA00023306"/>
    </source>
</evidence>
<comment type="similarity">
    <text evidence="10">Belongs to the glycosyltransferase 28 family. MurG subfamily.</text>
</comment>
<dbReference type="GO" id="GO:0051301">
    <property type="term" value="P:cell division"/>
    <property type="evidence" value="ECO:0007669"/>
    <property type="project" value="UniProtKB-KW"/>
</dbReference>
<keyword evidence="1 10" id="KW-1003">Cell membrane</keyword>
<dbReference type="AlphaFoldDB" id="A0A429ZLG9"/>
<keyword evidence="6 10" id="KW-0573">Peptidoglycan synthesis</keyword>
<evidence type="ECO:0000313" key="14">
    <source>
        <dbReference type="Proteomes" id="UP000287239"/>
    </source>
</evidence>
<reference evidence="13 14" key="1">
    <citation type="submission" date="2017-05" db="EMBL/GenBank/DDBJ databases">
        <title>Vagococcus spp. assemblies.</title>
        <authorList>
            <person name="Gulvik C.A."/>
        </authorList>
    </citation>
    <scope>NUCLEOTIDE SEQUENCE [LARGE SCALE GENOMIC DNA]</scope>
    <source>
        <strain evidence="13 14">NCFB 2777</strain>
    </source>
</reference>
<evidence type="ECO:0000256" key="3">
    <source>
        <dbReference type="ARBA" id="ARBA00022676"/>
    </source>
</evidence>
<dbReference type="CDD" id="cd03785">
    <property type="entry name" value="GT28_MurG"/>
    <property type="match status" value="1"/>
</dbReference>
<evidence type="ECO:0000256" key="1">
    <source>
        <dbReference type="ARBA" id="ARBA00022475"/>
    </source>
</evidence>
<comment type="pathway">
    <text evidence="10">Cell wall biogenesis; peptidoglycan biosynthesis.</text>
</comment>
<feature type="binding site" evidence="10">
    <location>
        <position position="251"/>
    </location>
    <ligand>
        <name>UDP-N-acetyl-alpha-D-glucosamine</name>
        <dbReference type="ChEBI" id="CHEBI:57705"/>
    </ligand>
</feature>
<dbReference type="GO" id="GO:0050511">
    <property type="term" value="F:undecaprenyldiphospho-muramoylpentapeptide beta-N-acetylglucosaminyltransferase activity"/>
    <property type="evidence" value="ECO:0007669"/>
    <property type="project" value="UniProtKB-UniRule"/>
</dbReference>
<dbReference type="GO" id="GO:0071555">
    <property type="term" value="P:cell wall organization"/>
    <property type="evidence" value="ECO:0007669"/>
    <property type="project" value="UniProtKB-KW"/>
</dbReference>
<dbReference type="SUPFAM" id="SSF53756">
    <property type="entry name" value="UDP-Glycosyltransferase/glycogen phosphorylase"/>
    <property type="match status" value="1"/>
</dbReference>
<dbReference type="InterPro" id="IPR006009">
    <property type="entry name" value="GlcNAc_MurG"/>
</dbReference>
<evidence type="ECO:0000256" key="10">
    <source>
        <dbReference type="HAMAP-Rule" id="MF_00033"/>
    </source>
</evidence>
<keyword evidence="2 10" id="KW-0132">Cell division</keyword>
<dbReference type="InterPro" id="IPR004276">
    <property type="entry name" value="GlycoTrans_28_N"/>
</dbReference>
<dbReference type="Pfam" id="PF03033">
    <property type="entry name" value="Glyco_transf_28"/>
    <property type="match status" value="1"/>
</dbReference>
<accession>A0A429ZLG9</accession>
<comment type="catalytic activity">
    <reaction evidence="10">
        <text>Mur2Ac(oyl-L-Ala-gamma-D-Glu-L-Lys-D-Ala-D-Ala)-di-trans,octa-cis-undecaprenyl diphosphate + UDP-N-acetyl-alpha-D-glucosamine = beta-D-GlcNAc-(1-&gt;4)-Mur2Ac(oyl-L-Ala-gamma-D-Glu-L-Lys-D-Ala-D-Ala)-di-trans,octa-cis-undecaprenyl diphosphate + UDP + H(+)</text>
        <dbReference type="Rhea" id="RHEA:23192"/>
        <dbReference type="ChEBI" id="CHEBI:15378"/>
        <dbReference type="ChEBI" id="CHEBI:57705"/>
        <dbReference type="ChEBI" id="CHEBI:58223"/>
        <dbReference type="ChEBI" id="CHEBI:60032"/>
        <dbReference type="ChEBI" id="CHEBI:60033"/>
        <dbReference type="EC" id="2.4.1.227"/>
    </reaction>
</comment>
<evidence type="ECO:0000256" key="5">
    <source>
        <dbReference type="ARBA" id="ARBA00022960"/>
    </source>
</evidence>
<protein>
    <recommendedName>
        <fullName evidence="10">UDP-N-acetylglucosamine--N-acetylmuramyl-(pentapeptide) pyrophosphoryl-undecaprenol N-acetylglucosamine transferase</fullName>
        <ecNumber evidence="10">2.4.1.227</ecNumber>
    </recommendedName>
    <alternativeName>
        <fullName evidence="10">Undecaprenyl-PP-MurNAc-pentapeptide-UDPGlcNAc GlcNAc transferase</fullName>
    </alternativeName>
</protein>
<dbReference type="EMBL" id="NGJU01000014">
    <property type="protein sequence ID" value="RST94557.1"/>
    <property type="molecule type" value="Genomic_DNA"/>
</dbReference>
<dbReference type="EC" id="2.4.1.227" evidence="10"/>
<comment type="function">
    <text evidence="10">Cell wall formation. Catalyzes the transfer of a GlcNAc subunit on undecaprenyl-pyrophosphoryl-MurNAc-pentapeptide (lipid intermediate I) to form undecaprenyl-pyrophosphoryl-MurNAc-(pentapeptide)GlcNAc (lipid intermediate II).</text>
</comment>
<dbReference type="UniPathway" id="UPA00219"/>
<feature type="binding site" evidence="10">
    <location>
        <position position="296"/>
    </location>
    <ligand>
        <name>UDP-N-acetyl-alpha-D-glucosamine</name>
        <dbReference type="ChEBI" id="CHEBI:57705"/>
    </ligand>
</feature>
<feature type="binding site" evidence="10">
    <location>
        <position position="124"/>
    </location>
    <ligand>
        <name>UDP-N-acetyl-alpha-D-glucosamine</name>
        <dbReference type="ChEBI" id="CHEBI:57705"/>
    </ligand>
</feature>
<dbReference type="GeneID" id="98568686"/>
<feature type="domain" description="Glycosyltransferase family 28 N-terminal" evidence="11">
    <location>
        <begin position="3"/>
        <end position="143"/>
    </location>
</feature>
<dbReference type="RefSeq" id="WP_126780658.1">
    <property type="nucleotide sequence ID" value="NZ_CAUQJP010000015.1"/>
</dbReference>
<dbReference type="OrthoDB" id="9808936at2"/>
<comment type="caution">
    <text evidence="10">Lacks conserved residue(s) required for the propagation of feature annotation.</text>
</comment>
<comment type="caution">
    <text evidence="13">The sequence shown here is derived from an EMBL/GenBank/DDBJ whole genome shotgun (WGS) entry which is preliminary data.</text>
</comment>
<evidence type="ECO:0000259" key="12">
    <source>
        <dbReference type="Pfam" id="PF04101"/>
    </source>
</evidence>
<keyword evidence="14" id="KW-1185">Reference proteome</keyword>